<gene>
    <name evidence="13" type="ORF">SHALO_1839</name>
</gene>
<evidence type="ECO:0000256" key="4">
    <source>
        <dbReference type="ARBA" id="ARBA00022692"/>
    </source>
</evidence>
<evidence type="ECO:0000259" key="11">
    <source>
        <dbReference type="Pfam" id="PF00593"/>
    </source>
</evidence>
<keyword evidence="3 8" id="KW-1134">Transmembrane beta strand</keyword>
<evidence type="ECO:0000256" key="6">
    <source>
        <dbReference type="ARBA" id="ARBA00023136"/>
    </source>
</evidence>
<dbReference type="InterPro" id="IPR000531">
    <property type="entry name" value="Beta-barrel_TonB"/>
</dbReference>
<feature type="chain" id="PRO_5009099493" evidence="10">
    <location>
        <begin position="28"/>
        <end position="670"/>
    </location>
</feature>
<dbReference type="InterPro" id="IPR039426">
    <property type="entry name" value="TonB-dep_rcpt-like"/>
</dbReference>
<feature type="signal peptide" evidence="10">
    <location>
        <begin position="1"/>
        <end position="27"/>
    </location>
</feature>
<feature type="domain" description="TonB-dependent receptor plug" evidence="12">
    <location>
        <begin position="76"/>
        <end position="183"/>
    </location>
</feature>
<proteinExistence type="inferred from homology"/>
<name>A0A1D7TKX5_9BACT</name>
<dbReference type="GO" id="GO:0015344">
    <property type="term" value="F:siderophore uptake transmembrane transporter activity"/>
    <property type="evidence" value="ECO:0007669"/>
    <property type="project" value="TreeGrafter"/>
</dbReference>
<dbReference type="InterPro" id="IPR012910">
    <property type="entry name" value="Plug_dom"/>
</dbReference>
<keyword evidence="13" id="KW-0675">Receptor</keyword>
<evidence type="ECO:0000259" key="12">
    <source>
        <dbReference type="Pfam" id="PF07715"/>
    </source>
</evidence>
<dbReference type="GO" id="GO:0044718">
    <property type="term" value="P:siderophore transmembrane transport"/>
    <property type="evidence" value="ECO:0007669"/>
    <property type="project" value="TreeGrafter"/>
</dbReference>
<keyword evidence="2 8" id="KW-0813">Transport</keyword>
<dbReference type="Pfam" id="PF00593">
    <property type="entry name" value="TonB_dep_Rec_b-barrel"/>
    <property type="match status" value="1"/>
</dbReference>
<feature type="domain" description="TonB-dependent receptor-like beta-barrel" evidence="11">
    <location>
        <begin position="241"/>
        <end position="634"/>
    </location>
</feature>
<evidence type="ECO:0000313" key="14">
    <source>
        <dbReference type="Proteomes" id="UP000094609"/>
    </source>
</evidence>
<evidence type="ECO:0000256" key="8">
    <source>
        <dbReference type="PROSITE-ProRule" id="PRU01360"/>
    </source>
</evidence>
<dbReference type="PROSITE" id="PS52016">
    <property type="entry name" value="TONB_DEPENDENT_REC_3"/>
    <property type="match status" value="1"/>
</dbReference>
<evidence type="ECO:0000256" key="1">
    <source>
        <dbReference type="ARBA" id="ARBA00004571"/>
    </source>
</evidence>
<keyword evidence="6 8" id="KW-0472">Membrane</keyword>
<dbReference type="AlphaFoldDB" id="A0A1D7TKX5"/>
<comment type="similarity">
    <text evidence="8 9">Belongs to the TonB-dependent receptor family.</text>
</comment>
<evidence type="ECO:0000256" key="10">
    <source>
        <dbReference type="SAM" id="SignalP"/>
    </source>
</evidence>
<dbReference type="PANTHER" id="PTHR30069:SF27">
    <property type="entry name" value="BLL4766 PROTEIN"/>
    <property type="match status" value="1"/>
</dbReference>
<dbReference type="Proteomes" id="UP000094609">
    <property type="component" value="Chromosome"/>
</dbReference>
<dbReference type="InterPro" id="IPR036942">
    <property type="entry name" value="Beta-barrel_TonB_sf"/>
</dbReference>
<keyword evidence="14" id="KW-1185">Reference proteome</keyword>
<keyword evidence="4 8" id="KW-0812">Transmembrane</keyword>
<dbReference type="PANTHER" id="PTHR30069">
    <property type="entry name" value="TONB-DEPENDENT OUTER MEMBRANE RECEPTOR"/>
    <property type="match status" value="1"/>
</dbReference>
<dbReference type="Gene3D" id="2.40.170.20">
    <property type="entry name" value="TonB-dependent receptor, beta-barrel domain"/>
    <property type="match status" value="1"/>
</dbReference>
<accession>A0A1D7TKX5</accession>
<evidence type="ECO:0000256" key="7">
    <source>
        <dbReference type="ARBA" id="ARBA00023237"/>
    </source>
</evidence>
<dbReference type="STRING" id="1193502.SHALO_1839"/>
<evidence type="ECO:0000256" key="3">
    <source>
        <dbReference type="ARBA" id="ARBA00022452"/>
    </source>
</evidence>
<dbReference type="EMBL" id="CP017111">
    <property type="protein sequence ID" value="AOO65610.1"/>
    <property type="molecule type" value="Genomic_DNA"/>
</dbReference>
<dbReference type="SUPFAM" id="SSF56935">
    <property type="entry name" value="Porins"/>
    <property type="match status" value="1"/>
</dbReference>
<evidence type="ECO:0000313" key="13">
    <source>
        <dbReference type="EMBL" id="AOO65610.1"/>
    </source>
</evidence>
<evidence type="ECO:0000256" key="9">
    <source>
        <dbReference type="RuleBase" id="RU003357"/>
    </source>
</evidence>
<dbReference type="KEGG" id="shal:SHALO_1839"/>
<dbReference type="RefSeq" id="WP_084010855.1">
    <property type="nucleotide sequence ID" value="NZ_CP017111.1"/>
</dbReference>
<keyword evidence="7 8" id="KW-0998">Cell outer membrane</keyword>
<organism evidence="13 14">
    <name type="scientific">Sulfurospirillum halorespirans DSM 13726</name>
    <dbReference type="NCBI Taxonomy" id="1193502"/>
    <lineage>
        <taxon>Bacteria</taxon>
        <taxon>Pseudomonadati</taxon>
        <taxon>Campylobacterota</taxon>
        <taxon>Epsilonproteobacteria</taxon>
        <taxon>Campylobacterales</taxon>
        <taxon>Sulfurospirillaceae</taxon>
        <taxon>Sulfurospirillum</taxon>
    </lineage>
</organism>
<dbReference type="Gene3D" id="2.170.130.10">
    <property type="entry name" value="TonB-dependent receptor, plug domain"/>
    <property type="match status" value="1"/>
</dbReference>
<reference evidence="14" key="1">
    <citation type="submission" date="2016-08" db="EMBL/GenBank/DDBJ databases">
        <title>Complete genome sequence of the organohalide-respiring Epsilonproteobacterium Sulfurospirillum halorespirans.</title>
        <authorList>
            <person name="Goris T."/>
            <person name="Zimmermann J."/>
            <person name="Schenz B."/>
            <person name="Lemos M."/>
            <person name="Hackermueller J."/>
            <person name="Diekert G."/>
        </authorList>
    </citation>
    <scope>NUCLEOTIDE SEQUENCE [LARGE SCALE GENOMIC DNA]</scope>
    <source>
        <strain>DSM 13726</strain>
        <strain evidence="14">PCE-M2</strain>
    </source>
</reference>
<dbReference type="Pfam" id="PF07715">
    <property type="entry name" value="Plug"/>
    <property type="match status" value="1"/>
</dbReference>
<keyword evidence="5 9" id="KW-0798">TonB box</keyword>
<sequence length="670" mass="74660">MKHLKGFRGKYFSLAAILALNATLTLASDVQSAVDTEKQLYTPKAEASSETTEVLEESSAPVVVISKKIKVSEVGAPFASEVYTKKEIAQSHSKDIYEFLNTQTSVTALPNMGNPFAQAIDMRGYGLGAGYENTVVTLNGRRLNNIDMVPQLLSSIPIDSIDKIEIIKGSGSVEYGDGANAGVINIITKDYDGAVIKSYMGDNGLKFASVGLGIKEEKFSISGYIDDYSHDGFKEVSSDGTKDESWNRNKSIKATLTPIEDLTFNVGKTYSKMNVNFANAITLSQYEQNRYTIPSSGYNEYYYSSDVLSYGFNYKINDKFSIDAQVSNEDKVSNYVTYSSRSDYDYKSYDTKINYSDGALKALVGIQAFDGERDAFGNQTTKENLGVYAKADYLLNAHTFSVGAREENVKYKYESSTNSTEDDSTLQAYDVGYNYKLTSKMSLFTNYNHSFQAPDIDRFFSWGGTFNGFIEPMKVDTFNVGFNYISYPHTFKTTFFYAFLDNEIYYNVTSGNNTNLKETEKRGIELSEKYQILSNLFSALNYTYLDTEIIDDGLGGSFNGRSIPGVSPHNVKVALGYNPVKPVALILSHTYKSKTYAIDDFDGNYGKMESYSVTDLSATYTYKNYEIFAKVNNLFDEKNAMFADGGAWSGLGVYPINYERTFLVGFSARF</sequence>
<dbReference type="CDD" id="cd01347">
    <property type="entry name" value="ligand_gated_channel"/>
    <property type="match status" value="1"/>
</dbReference>
<keyword evidence="10" id="KW-0732">Signal</keyword>
<protein>
    <submittedName>
        <fullName evidence="13">Outer membrane receptor</fullName>
    </submittedName>
</protein>
<evidence type="ECO:0000256" key="2">
    <source>
        <dbReference type="ARBA" id="ARBA00022448"/>
    </source>
</evidence>
<dbReference type="InterPro" id="IPR037066">
    <property type="entry name" value="Plug_dom_sf"/>
</dbReference>
<dbReference type="PATRIC" id="fig|1193502.14.peg.1868"/>
<dbReference type="GO" id="GO:0009279">
    <property type="term" value="C:cell outer membrane"/>
    <property type="evidence" value="ECO:0007669"/>
    <property type="project" value="UniProtKB-SubCell"/>
</dbReference>
<comment type="subcellular location">
    <subcellularLocation>
        <location evidence="1 8">Cell outer membrane</location>
        <topology evidence="1 8">Multi-pass membrane protein</topology>
    </subcellularLocation>
</comment>
<evidence type="ECO:0000256" key="5">
    <source>
        <dbReference type="ARBA" id="ARBA00023077"/>
    </source>
</evidence>